<proteinExistence type="predicted"/>
<dbReference type="InterPro" id="IPR009081">
    <property type="entry name" value="PP-bd_ACP"/>
</dbReference>
<name>A0A5M9WU76_PAEAM</name>
<dbReference type="AlphaFoldDB" id="A0A5M9WU76"/>
<organism evidence="2 3">
    <name type="scientific">Paenibacillus amylolyticus</name>
    <dbReference type="NCBI Taxonomy" id="1451"/>
    <lineage>
        <taxon>Bacteria</taxon>
        <taxon>Bacillati</taxon>
        <taxon>Bacillota</taxon>
        <taxon>Bacilli</taxon>
        <taxon>Bacillales</taxon>
        <taxon>Paenibacillaceae</taxon>
        <taxon>Paenibacillus</taxon>
    </lineage>
</organism>
<feature type="domain" description="Carrier" evidence="1">
    <location>
        <begin position="1"/>
        <end position="79"/>
    </location>
</feature>
<gene>
    <name evidence="2" type="ORF">EC604_14435</name>
</gene>
<sequence>MDQHAMRLKILSNLQEILEISDDIMPDENLEAIGLNSLKSIILIVKLEEGFEVTFNDEELLFENFSTINRIIQSLQSTSI</sequence>
<dbReference type="RefSeq" id="WP_123064838.1">
    <property type="nucleotide sequence ID" value="NZ_RIAS01000007.1"/>
</dbReference>
<evidence type="ECO:0000259" key="1">
    <source>
        <dbReference type="PROSITE" id="PS50075"/>
    </source>
</evidence>
<dbReference type="PROSITE" id="PS50075">
    <property type="entry name" value="CARRIER"/>
    <property type="match status" value="1"/>
</dbReference>
<protein>
    <submittedName>
        <fullName evidence="2">Acyl carrier protein</fullName>
    </submittedName>
</protein>
<dbReference type="SUPFAM" id="SSF47336">
    <property type="entry name" value="ACP-like"/>
    <property type="match status" value="1"/>
</dbReference>
<accession>A0A5M9WU76</accession>
<dbReference type="EMBL" id="RIAS01000007">
    <property type="protein sequence ID" value="KAA8785038.1"/>
    <property type="molecule type" value="Genomic_DNA"/>
</dbReference>
<dbReference type="InterPro" id="IPR036736">
    <property type="entry name" value="ACP-like_sf"/>
</dbReference>
<dbReference type="OrthoDB" id="2647924at2"/>
<comment type="caution">
    <text evidence="2">The sequence shown here is derived from an EMBL/GenBank/DDBJ whole genome shotgun (WGS) entry which is preliminary data.</text>
</comment>
<dbReference type="Proteomes" id="UP000323664">
    <property type="component" value="Unassembled WGS sequence"/>
</dbReference>
<evidence type="ECO:0000313" key="2">
    <source>
        <dbReference type="EMBL" id="KAA8785038.1"/>
    </source>
</evidence>
<evidence type="ECO:0000313" key="3">
    <source>
        <dbReference type="Proteomes" id="UP000323664"/>
    </source>
</evidence>
<reference evidence="2 3" key="1">
    <citation type="journal article" date="2019" name="J. Ind. Microbiol. Biotechnol.">
        <title>Paenibacillus amylolyticus 27C64 has a diverse set of carbohydrate-active enzymes and complete pectin deconstruction system.</title>
        <authorList>
            <person name="Keggi C."/>
            <person name="Doran-Peterson J."/>
        </authorList>
    </citation>
    <scope>NUCLEOTIDE SEQUENCE [LARGE SCALE GENOMIC DNA]</scope>
    <source>
        <strain evidence="2 3">27C64</strain>
    </source>
</reference>
<dbReference type="Gene3D" id="1.10.1200.10">
    <property type="entry name" value="ACP-like"/>
    <property type="match status" value="1"/>
</dbReference>
<dbReference type="Pfam" id="PF00550">
    <property type="entry name" value="PP-binding"/>
    <property type="match status" value="1"/>
</dbReference>